<protein>
    <submittedName>
        <fullName evidence="1">Uncharacterized protein</fullName>
    </submittedName>
</protein>
<organism evidence="1 2">
    <name type="scientific">Pistacia atlantica</name>
    <dbReference type="NCBI Taxonomy" id="434234"/>
    <lineage>
        <taxon>Eukaryota</taxon>
        <taxon>Viridiplantae</taxon>
        <taxon>Streptophyta</taxon>
        <taxon>Embryophyta</taxon>
        <taxon>Tracheophyta</taxon>
        <taxon>Spermatophyta</taxon>
        <taxon>Magnoliopsida</taxon>
        <taxon>eudicotyledons</taxon>
        <taxon>Gunneridae</taxon>
        <taxon>Pentapetalae</taxon>
        <taxon>rosids</taxon>
        <taxon>malvids</taxon>
        <taxon>Sapindales</taxon>
        <taxon>Anacardiaceae</taxon>
        <taxon>Pistacia</taxon>
    </lineage>
</organism>
<name>A0ACC1AH26_9ROSI</name>
<reference evidence="2" key="1">
    <citation type="journal article" date="2023" name="G3 (Bethesda)">
        <title>Genome assembly and association tests identify interacting loci associated with vigor, precocity, and sex in interspecific pistachio rootstocks.</title>
        <authorList>
            <person name="Palmer W."/>
            <person name="Jacygrad E."/>
            <person name="Sagayaradj S."/>
            <person name="Cavanaugh K."/>
            <person name="Han R."/>
            <person name="Bertier L."/>
            <person name="Beede B."/>
            <person name="Kafkas S."/>
            <person name="Golino D."/>
            <person name="Preece J."/>
            <person name="Michelmore R."/>
        </authorList>
    </citation>
    <scope>NUCLEOTIDE SEQUENCE [LARGE SCALE GENOMIC DNA]</scope>
</reference>
<comment type="caution">
    <text evidence="1">The sequence shown here is derived from an EMBL/GenBank/DDBJ whole genome shotgun (WGS) entry which is preliminary data.</text>
</comment>
<gene>
    <name evidence="1" type="ORF">Patl1_09562</name>
</gene>
<dbReference type="EMBL" id="CM047906">
    <property type="protein sequence ID" value="KAJ0085836.1"/>
    <property type="molecule type" value="Genomic_DNA"/>
</dbReference>
<dbReference type="Proteomes" id="UP001164250">
    <property type="component" value="Chromosome 10"/>
</dbReference>
<sequence>MFIRCVSSSHVSSSCCNLDEELYPNSLTEMSCQSNGTSGDITQSSSTAGSSYQGDRYYGYGPPAIASGWMYINENGQMCGPYIQHQLYEGLSTGFLPDELPVYPIVNGSLSNPVPLKYFKQFPDHVATGFAYLNTATFSTTMTPNCLITHNGDSVTHKEGHAQYSTAASVRPDMQLVSQSLVNSSGCISNQLMSNSETANCFRSCPPVIYHAENKLGPVTLLSAVNTWRVDILETDYAADAKNYETGSLVNFISEISKRVSSQLHAGIVKAARRVLLDEIISNVISEFVTTRKAQRHLKLDTVNQLERRSDATAECEAAACRNISDQICINETHTQSPAETKSVGSVENFWRSSKVVCGMLFDYCMQVMWNAVFYDSIVEYSSAWRKRKLWSGHPNITGPTSDYRNYSNRMEKLPDEHLLSGQDSSVCTVDCPPGFEMMAMETDNDEQSPPLSSSAFLEEMQKQNSPSCSDDLLDADINCILEIVENELYLSTKAISAEYVESLIEEEVRKLVKVSKSGNMNEDPIDSSSLCPRTCSHGSRDICDEIRIDSTEISAEIIMSKDPQKLLQVGEPEDVISNILAHVFKTSCDNYVVDEQETYEPLPPGLEDNARTLVPSCIHKFQDLMVNERTSKVGEYVAIAVCRQNLHAIVLKEWKSSMFDDVLLQFLTSWCTSKKHCESVGNEIWEGASNAYNDHGDSLAVSDKVREGSKKFHGSEASTVVEKYTYYRKKKLTRKKFGPSSICLTPVQYGLATQPVEKLRKQAVQTDVFENERVERSAVPSKKIMKNKARTEPSHNAKSSKVIAKINLPGNHSSSKTTSGRKVMKVSRTVQNDDVDVVKPFKERPSTMTEKVVRGKGHNVGLKKGPVLVASKSVQSDVKSSKLKRKCPVDSLPLRPAKVQAVANGVAKQAACRQVAVKKTKASKSRASNLCPGSNECARSSVNGWEWHKWSLNASPAERARVRGTQYVQSKYLGAEVNASQWSNNKGLSARTNRVKLRNLLAAAEGAELLKASQVKARKKRLRFQRSKIHDWGLVALEPIEAEDFVIEYVGELIRPRISDIRERHYEKMGIGSSYLFRLDDGYVVDATKRGGIARFINHSCEPNCYTKVITVEGQKKIFIYAKRHITAGEEITYNYKFPLEEKKIPCNCGSKKCRGSLN</sequence>
<accession>A0ACC1AH26</accession>
<evidence type="ECO:0000313" key="1">
    <source>
        <dbReference type="EMBL" id="KAJ0085836.1"/>
    </source>
</evidence>
<evidence type="ECO:0000313" key="2">
    <source>
        <dbReference type="Proteomes" id="UP001164250"/>
    </source>
</evidence>
<keyword evidence="2" id="KW-1185">Reference proteome</keyword>
<proteinExistence type="predicted"/>